<dbReference type="Gene3D" id="3.40.1010.10">
    <property type="entry name" value="Cobalt-precorrin-4 Transmethylase, Domain 1"/>
    <property type="match status" value="1"/>
</dbReference>
<feature type="domain" description="NTP pyrophosphohydrolase MazG-like" evidence="2">
    <location>
        <begin position="398"/>
        <end position="452"/>
    </location>
</feature>
<dbReference type="GO" id="GO:0047429">
    <property type="term" value="F:nucleoside triphosphate diphosphatase activity"/>
    <property type="evidence" value="ECO:0007669"/>
    <property type="project" value="InterPro"/>
</dbReference>
<feature type="domain" description="NTP pyrophosphohydrolase MazG-like" evidence="2">
    <location>
        <begin position="255"/>
        <end position="328"/>
    </location>
</feature>
<dbReference type="GO" id="GO:0046052">
    <property type="term" value="P:UTP catabolic process"/>
    <property type="evidence" value="ECO:0007669"/>
    <property type="project" value="TreeGrafter"/>
</dbReference>
<dbReference type="PIRSF" id="PIRSF002845">
    <property type="entry name" value="Ttrprl_mtas_MazG"/>
    <property type="match status" value="1"/>
</dbReference>
<dbReference type="GO" id="GO:0008168">
    <property type="term" value="F:methyltransferase activity"/>
    <property type="evidence" value="ECO:0007669"/>
    <property type="project" value="InterPro"/>
</dbReference>
<dbReference type="EMBL" id="ARZA01000186">
    <property type="protein sequence ID" value="EOD00348.1"/>
    <property type="molecule type" value="Genomic_DNA"/>
</dbReference>
<evidence type="ECO:0000313" key="4">
    <source>
        <dbReference type="Proteomes" id="UP000013378"/>
    </source>
</evidence>
<dbReference type="NCBIfam" id="TIGR00444">
    <property type="entry name" value="mazG"/>
    <property type="match status" value="1"/>
</dbReference>
<dbReference type="InterPro" id="IPR048015">
    <property type="entry name" value="NTP-PPase_MazG-like_N"/>
</dbReference>
<organism evidence="3 4">
    <name type="scientific">Caldisalinibacter kiritimatiensis</name>
    <dbReference type="NCBI Taxonomy" id="1304284"/>
    <lineage>
        <taxon>Bacteria</taxon>
        <taxon>Bacillati</taxon>
        <taxon>Bacillota</taxon>
        <taxon>Tissierellia</taxon>
        <taxon>Tissierellales</taxon>
        <taxon>Thermohalobacteraceae</taxon>
        <taxon>Caldisalinibacter</taxon>
    </lineage>
</organism>
<dbReference type="RefSeq" id="WP_006313894.1">
    <property type="nucleotide sequence ID" value="NZ_ARZA01000186.1"/>
</dbReference>
<dbReference type="SUPFAM" id="SSF53790">
    <property type="entry name" value="Tetrapyrrole methylase"/>
    <property type="match status" value="1"/>
</dbReference>
<dbReference type="Pfam" id="PF03819">
    <property type="entry name" value="MazG"/>
    <property type="match status" value="2"/>
</dbReference>
<dbReference type="InterPro" id="IPR011551">
    <property type="entry name" value="NTP_PyrPHydrolase_MazG"/>
</dbReference>
<proteinExistence type="predicted"/>
<dbReference type="FunFam" id="1.10.287.1080:FF:000001">
    <property type="entry name" value="Nucleoside triphosphate pyrophosphohydrolase"/>
    <property type="match status" value="1"/>
</dbReference>
<dbReference type="Proteomes" id="UP000013378">
    <property type="component" value="Unassembled WGS sequence"/>
</dbReference>
<evidence type="ECO:0000259" key="1">
    <source>
        <dbReference type="Pfam" id="PF00590"/>
    </source>
</evidence>
<dbReference type="STRING" id="1304284.L21TH_1647"/>
<name>R1AT91_9FIRM</name>
<dbReference type="SUPFAM" id="SSF101386">
    <property type="entry name" value="all-alpha NTP pyrophosphatases"/>
    <property type="match status" value="2"/>
</dbReference>
<dbReference type="OrthoDB" id="9808939at2"/>
<dbReference type="InterPro" id="IPR048011">
    <property type="entry name" value="NTP-PPase_MazG-like_C"/>
</dbReference>
<gene>
    <name evidence="3" type="ORF">L21TH_1647</name>
</gene>
<dbReference type="GO" id="GO:0006950">
    <property type="term" value="P:response to stress"/>
    <property type="evidence" value="ECO:0007669"/>
    <property type="project" value="UniProtKB-ARBA"/>
</dbReference>
<keyword evidence="3" id="KW-0378">Hydrolase</keyword>
<dbReference type="CDD" id="cd11723">
    <property type="entry name" value="YabN_N_like"/>
    <property type="match status" value="1"/>
</dbReference>
<dbReference type="GO" id="GO:0046047">
    <property type="term" value="P:TTP catabolic process"/>
    <property type="evidence" value="ECO:0007669"/>
    <property type="project" value="TreeGrafter"/>
</dbReference>
<dbReference type="PANTHER" id="PTHR30522">
    <property type="entry name" value="NUCLEOSIDE TRIPHOSPHATE PYROPHOSPHOHYDROLASE"/>
    <property type="match status" value="1"/>
</dbReference>
<feature type="domain" description="Tetrapyrrole methylase" evidence="1">
    <location>
        <begin position="3"/>
        <end position="206"/>
    </location>
</feature>
<dbReference type="eggNOG" id="COG3956">
    <property type="taxonomic scope" value="Bacteria"/>
</dbReference>
<keyword evidence="4" id="KW-1185">Reference proteome</keyword>
<dbReference type="FunFam" id="1.10.287.1080:FF:000003">
    <property type="entry name" value="Nucleoside triphosphate pyrophosphohydrolase"/>
    <property type="match status" value="1"/>
</dbReference>
<dbReference type="InterPro" id="IPR035013">
    <property type="entry name" value="YabN_N"/>
</dbReference>
<dbReference type="Pfam" id="PF00590">
    <property type="entry name" value="TP_methylase"/>
    <property type="match status" value="1"/>
</dbReference>
<dbReference type="AlphaFoldDB" id="R1AT91"/>
<accession>R1AT91</accession>
<dbReference type="InterPro" id="IPR014777">
    <property type="entry name" value="4pyrrole_Mease_sub1"/>
</dbReference>
<dbReference type="PATRIC" id="fig|1304284.3.peg.1616"/>
<dbReference type="CDD" id="cd11529">
    <property type="entry name" value="NTP-PPase_MazG_Cterm"/>
    <property type="match status" value="1"/>
</dbReference>
<dbReference type="GO" id="GO:0046076">
    <property type="term" value="P:dTTP catabolic process"/>
    <property type="evidence" value="ECO:0007669"/>
    <property type="project" value="TreeGrafter"/>
</dbReference>
<sequence>MSKINVIGLGPGKVDEMSLKAVNTLTNGSPIYLRTERHPVTDYLKEEGIKYNSYDYVYEQEEDFDKVYEIITEDLIEKAKQYDIINYGVPGNPFIGENTVFILNKFKNECKIEIEVIPSISFLEKAISTIGFDISSGFKVLDSLSFEEYMVDINSHNIISQVYDQMVASEAKLKLMEVYDDDYEIYIIKISSNQNKEIVKIPLFEIDRIDNFDYFTYLYIPRVDNSTKKRYNMNNLISIMERLRSKKGCPWDMKQTHESLREYVLEEAYEVVDAIDSGDIDSLVEELGDLLLQVVFHAQIGSEEGYFNIWDVTSGICDKLIYRHPHVFGEVKADDLNEAKSTWDKMKDKEKSVTSYTDRLKNLPKSLSSLMKSYKIQERAADVGFDWDSIDGAIDKAKEEYKELIQEYNNKDNDKIEEELGDLLFAIVNVARFLKINPEVALNKTINKFIERFEYIEKESVKQGKDLKSMSLEEMDLLWEQAKTQKNKK</sequence>
<dbReference type="InterPro" id="IPR004518">
    <property type="entry name" value="MazG-like_dom"/>
</dbReference>
<protein>
    <submittedName>
        <fullName evidence="3">Nucleoside triphosphate pyrophosphohydrolase MazG</fullName>
    </submittedName>
</protein>
<comment type="caution">
    <text evidence="3">The sequence shown here is derived from an EMBL/GenBank/DDBJ whole genome shotgun (WGS) entry which is preliminary data.</text>
</comment>
<evidence type="ECO:0000313" key="3">
    <source>
        <dbReference type="EMBL" id="EOD00348.1"/>
    </source>
</evidence>
<dbReference type="InterPro" id="IPR035996">
    <property type="entry name" value="4pyrrol_Methylase_sf"/>
</dbReference>
<dbReference type="GO" id="GO:0046081">
    <property type="term" value="P:dUTP catabolic process"/>
    <property type="evidence" value="ECO:0007669"/>
    <property type="project" value="TreeGrafter"/>
</dbReference>
<dbReference type="GO" id="GO:0006203">
    <property type="term" value="P:dGTP catabolic process"/>
    <property type="evidence" value="ECO:0007669"/>
    <property type="project" value="TreeGrafter"/>
</dbReference>
<dbReference type="PANTHER" id="PTHR30522:SF0">
    <property type="entry name" value="NUCLEOSIDE TRIPHOSPHATE PYROPHOSPHOHYDROLASE"/>
    <property type="match status" value="1"/>
</dbReference>
<evidence type="ECO:0000259" key="2">
    <source>
        <dbReference type="Pfam" id="PF03819"/>
    </source>
</evidence>
<reference evidence="3 4" key="1">
    <citation type="journal article" date="2015" name="Geomicrobiol. J.">
        <title>Caldisalinibacter kiritimatiensis gen. nov., sp. nov., a moderately thermohalophilic thiosulfate-reducing bacterium from a hypersaline microbial mat.</title>
        <authorList>
            <person name="Ben Hania W."/>
            <person name="Joseph M."/>
            <person name="Fiebig A."/>
            <person name="Bunk B."/>
            <person name="Klenk H.-P."/>
            <person name="Fardeau M.-L."/>
            <person name="Spring S."/>
        </authorList>
    </citation>
    <scope>NUCLEOTIDE SEQUENCE [LARGE SCALE GENOMIC DNA]</scope>
    <source>
        <strain evidence="3 4">L21-TH-D2</strain>
    </source>
</reference>
<dbReference type="InterPro" id="IPR024180">
    <property type="entry name" value="Tetrapyrrole_Mease/MazG_pred"/>
</dbReference>
<dbReference type="CDD" id="cd11528">
    <property type="entry name" value="NTP-PPase_MazG_Nterm"/>
    <property type="match status" value="1"/>
</dbReference>
<dbReference type="InterPro" id="IPR000878">
    <property type="entry name" value="4pyrrol_Mease"/>
</dbReference>
<dbReference type="GO" id="GO:0046061">
    <property type="term" value="P:dATP catabolic process"/>
    <property type="evidence" value="ECO:0007669"/>
    <property type="project" value="TreeGrafter"/>
</dbReference>
<dbReference type="Gene3D" id="1.10.287.1080">
    <property type="entry name" value="MazG-like"/>
    <property type="match status" value="2"/>
</dbReference>
<dbReference type="NCBIfam" id="NF007113">
    <property type="entry name" value="PRK09562.1"/>
    <property type="match status" value="1"/>
</dbReference>